<name>A0A4C1VJL2_EUMVA</name>
<organism evidence="2 3">
    <name type="scientific">Eumeta variegata</name>
    <name type="common">Bagworm moth</name>
    <name type="synonym">Eumeta japonica</name>
    <dbReference type="NCBI Taxonomy" id="151549"/>
    <lineage>
        <taxon>Eukaryota</taxon>
        <taxon>Metazoa</taxon>
        <taxon>Ecdysozoa</taxon>
        <taxon>Arthropoda</taxon>
        <taxon>Hexapoda</taxon>
        <taxon>Insecta</taxon>
        <taxon>Pterygota</taxon>
        <taxon>Neoptera</taxon>
        <taxon>Endopterygota</taxon>
        <taxon>Lepidoptera</taxon>
        <taxon>Glossata</taxon>
        <taxon>Ditrysia</taxon>
        <taxon>Tineoidea</taxon>
        <taxon>Psychidae</taxon>
        <taxon>Oiketicinae</taxon>
        <taxon>Eumeta</taxon>
    </lineage>
</organism>
<dbReference type="Proteomes" id="UP000299102">
    <property type="component" value="Unassembled WGS sequence"/>
</dbReference>
<reference evidence="2 3" key="1">
    <citation type="journal article" date="2019" name="Commun. Biol.">
        <title>The bagworm genome reveals a unique fibroin gene that provides high tensile strength.</title>
        <authorList>
            <person name="Kono N."/>
            <person name="Nakamura H."/>
            <person name="Ohtoshi R."/>
            <person name="Tomita M."/>
            <person name="Numata K."/>
            <person name="Arakawa K."/>
        </authorList>
    </citation>
    <scope>NUCLEOTIDE SEQUENCE [LARGE SCALE GENOMIC DNA]</scope>
</reference>
<proteinExistence type="predicted"/>
<dbReference type="AlphaFoldDB" id="A0A4C1VJL2"/>
<evidence type="ECO:0000313" key="3">
    <source>
        <dbReference type="Proteomes" id="UP000299102"/>
    </source>
</evidence>
<feature type="compositionally biased region" description="Polar residues" evidence="1">
    <location>
        <begin position="20"/>
        <end position="35"/>
    </location>
</feature>
<evidence type="ECO:0000313" key="2">
    <source>
        <dbReference type="EMBL" id="GBP37895.1"/>
    </source>
</evidence>
<evidence type="ECO:0000256" key="1">
    <source>
        <dbReference type="SAM" id="MobiDB-lite"/>
    </source>
</evidence>
<keyword evidence="3" id="KW-1185">Reference proteome</keyword>
<protein>
    <submittedName>
        <fullName evidence="2">Uncharacterized protein</fullName>
    </submittedName>
</protein>
<gene>
    <name evidence="2" type="ORF">EVAR_21430_1</name>
</gene>
<accession>A0A4C1VJL2</accession>
<feature type="compositionally biased region" description="Polar residues" evidence="1">
    <location>
        <begin position="1"/>
        <end position="12"/>
    </location>
</feature>
<comment type="caution">
    <text evidence="2">The sequence shown here is derived from an EMBL/GenBank/DDBJ whole genome shotgun (WGS) entry which is preliminary data.</text>
</comment>
<dbReference type="EMBL" id="BGZK01000340">
    <property type="protein sequence ID" value="GBP37895.1"/>
    <property type="molecule type" value="Genomic_DNA"/>
</dbReference>
<sequence>MLTPIDNVTQDKLSGKRDINSATPGSYQSSGPGTTAVDSDFDFAIDFDPGFCLSSNAGPAPSPNPGYTLDSIPIKYIRETYSPALNISAKLYDDE</sequence>
<feature type="region of interest" description="Disordered" evidence="1">
    <location>
        <begin position="1"/>
        <end position="35"/>
    </location>
</feature>